<evidence type="ECO:0000313" key="3">
    <source>
        <dbReference type="EMBL" id="SVP92751.1"/>
    </source>
</evidence>
<proteinExistence type="predicted"/>
<dbReference type="AlphaFoldDB" id="A0A3B0N8U9"/>
<evidence type="ECO:0000259" key="2">
    <source>
        <dbReference type="Pfam" id="PF08241"/>
    </source>
</evidence>
<gene>
    <name evidence="4" type="ORF">TAT_000254900</name>
    <name evidence="3" type="ORF">TAV_000254900</name>
</gene>
<keyword evidence="1" id="KW-1133">Transmembrane helix</keyword>
<keyword evidence="3" id="KW-0808">Transferase</keyword>
<dbReference type="GO" id="GO:0032259">
    <property type="term" value="P:methylation"/>
    <property type="evidence" value="ECO:0007669"/>
    <property type="project" value="UniProtKB-KW"/>
</dbReference>
<keyword evidence="3" id="KW-0489">Methyltransferase</keyword>
<organism evidence="3">
    <name type="scientific">Theileria annulata</name>
    <dbReference type="NCBI Taxonomy" id="5874"/>
    <lineage>
        <taxon>Eukaryota</taxon>
        <taxon>Sar</taxon>
        <taxon>Alveolata</taxon>
        <taxon>Apicomplexa</taxon>
        <taxon>Aconoidasida</taxon>
        <taxon>Piroplasmida</taxon>
        <taxon>Theileriidae</taxon>
        <taxon>Theileria</taxon>
    </lineage>
</organism>
<sequence>MLKIFGTSKLKKTTIYNIGILLTVTNGFLFYYTYTTVKKNRPPFLHIDPPTEKHRISIFDNLASTYDSSFDNAFEKYGILKAKKILLKKARGHVLDVCSEKERPEYPVVILCDDVKKIPFEDSSFNTVVSTHSLCSVEDPEALISEIDRVMKPSAKFLSIERGKIYYYPIRKLMELLEIYPNDNVPWKYGYYENRDPMSSIYPKLEISKYGIFGYGINYSILARKRDKSPSNFSENPQILSNAKVFHTYTPQN</sequence>
<evidence type="ECO:0000313" key="4">
    <source>
        <dbReference type="EMBL" id="SVP93556.1"/>
    </source>
</evidence>
<protein>
    <submittedName>
        <fullName evidence="3">Methyltransferase domain/ubiE/COQ5 methyltransferase family, putative</fullName>
    </submittedName>
</protein>
<dbReference type="Pfam" id="PF08241">
    <property type="entry name" value="Methyltransf_11"/>
    <property type="match status" value="1"/>
</dbReference>
<dbReference type="EMBL" id="UIVT01000003">
    <property type="protein sequence ID" value="SVP93556.1"/>
    <property type="molecule type" value="Genomic_DNA"/>
</dbReference>
<dbReference type="SUPFAM" id="SSF53335">
    <property type="entry name" value="S-adenosyl-L-methionine-dependent methyltransferases"/>
    <property type="match status" value="1"/>
</dbReference>
<feature type="transmembrane region" description="Helical" evidence="1">
    <location>
        <begin position="15"/>
        <end position="34"/>
    </location>
</feature>
<feature type="domain" description="Methyltransferase type 11" evidence="2">
    <location>
        <begin position="95"/>
        <end position="157"/>
    </location>
</feature>
<dbReference type="Gene3D" id="3.40.50.150">
    <property type="entry name" value="Vaccinia Virus protein VP39"/>
    <property type="match status" value="1"/>
</dbReference>
<evidence type="ECO:0000256" key="1">
    <source>
        <dbReference type="SAM" id="Phobius"/>
    </source>
</evidence>
<dbReference type="EMBL" id="UIVS01000003">
    <property type="protein sequence ID" value="SVP92751.1"/>
    <property type="molecule type" value="Genomic_DNA"/>
</dbReference>
<dbReference type="InterPro" id="IPR013216">
    <property type="entry name" value="Methyltransf_11"/>
</dbReference>
<dbReference type="VEuPathDB" id="PiroplasmaDB:TA04405"/>
<accession>A0A3B0N8U9</accession>
<dbReference type="InterPro" id="IPR029063">
    <property type="entry name" value="SAM-dependent_MTases_sf"/>
</dbReference>
<keyword evidence="1" id="KW-0812">Transmembrane</keyword>
<name>A0A3B0N8U9_THEAN</name>
<dbReference type="GO" id="GO:0008757">
    <property type="term" value="F:S-adenosylmethionine-dependent methyltransferase activity"/>
    <property type="evidence" value="ECO:0007669"/>
    <property type="project" value="InterPro"/>
</dbReference>
<keyword evidence="1" id="KW-0472">Membrane</keyword>
<reference evidence="3" key="1">
    <citation type="submission" date="2018-07" db="EMBL/GenBank/DDBJ databases">
        <authorList>
            <person name="Quirk P.G."/>
            <person name="Krulwich T.A."/>
        </authorList>
    </citation>
    <scope>NUCLEOTIDE SEQUENCE</scope>
    <source>
        <strain evidence="3">Anand</strain>
    </source>
</reference>